<name>A0A2P6QGM9_ROSCH</name>
<dbReference type="AlphaFoldDB" id="A0A2P6QGM9"/>
<accession>A0A2P6QGM9</accession>
<dbReference type="PANTHER" id="PTHR23019:SF0">
    <property type="entry name" value="NUCLEAR PORE MEMBRANE GLYCOPROTEIN 210"/>
    <property type="match status" value="1"/>
</dbReference>
<evidence type="ECO:0000313" key="2">
    <source>
        <dbReference type="Proteomes" id="UP000238479"/>
    </source>
</evidence>
<reference evidence="1 2" key="1">
    <citation type="journal article" date="2018" name="Nat. Genet.">
        <title>The Rosa genome provides new insights in the design of modern roses.</title>
        <authorList>
            <person name="Bendahmane M."/>
        </authorList>
    </citation>
    <scope>NUCLEOTIDE SEQUENCE [LARGE SCALE GENOMIC DNA]</scope>
    <source>
        <strain evidence="2">cv. Old Blush</strain>
    </source>
</reference>
<dbReference type="EMBL" id="PDCK01000043">
    <property type="protein sequence ID" value="PRQ33329.1"/>
    <property type="molecule type" value="Genomic_DNA"/>
</dbReference>
<dbReference type="STRING" id="74649.A0A2P6QGM9"/>
<comment type="caution">
    <text evidence="1">The sequence shown here is derived from an EMBL/GenBank/DDBJ whole genome shotgun (WGS) entry which is preliminary data.</text>
</comment>
<gene>
    <name evidence="1" type="ORF">RchiOBHm_Chr5g0056391</name>
</gene>
<organism evidence="1 2">
    <name type="scientific">Rosa chinensis</name>
    <name type="common">China rose</name>
    <dbReference type="NCBI Taxonomy" id="74649"/>
    <lineage>
        <taxon>Eukaryota</taxon>
        <taxon>Viridiplantae</taxon>
        <taxon>Streptophyta</taxon>
        <taxon>Embryophyta</taxon>
        <taxon>Tracheophyta</taxon>
        <taxon>Spermatophyta</taxon>
        <taxon>Magnoliopsida</taxon>
        <taxon>eudicotyledons</taxon>
        <taxon>Gunneridae</taxon>
        <taxon>Pentapetalae</taxon>
        <taxon>rosids</taxon>
        <taxon>fabids</taxon>
        <taxon>Rosales</taxon>
        <taxon>Rosaceae</taxon>
        <taxon>Rosoideae</taxon>
        <taxon>Rosoideae incertae sedis</taxon>
        <taxon>Rosa</taxon>
    </lineage>
</organism>
<evidence type="ECO:0000313" key="1">
    <source>
        <dbReference type="EMBL" id="PRQ33329.1"/>
    </source>
</evidence>
<dbReference type="Proteomes" id="UP000238479">
    <property type="component" value="Chromosome 5"/>
</dbReference>
<keyword evidence="2" id="KW-1185">Reference proteome</keyword>
<protein>
    <submittedName>
        <fullName evidence="1">Uncharacterized protein</fullName>
    </submittedName>
</protein>
<proteinExistence type="predicted"/>
<dbReference type="Gramene" id="PRQ33329">
    <property type="protein sequence ID" value="PRQ33329"/>
    <property type="gene ID" value="RchiOBHm_Chr5g0056391"/>
</dbReference>
<sequence>MKLDEKCLVYVMSTLDALYIMQKLGFKFDCQNLYQILSSLSKLEGDLKDLDRVRNINWEENAMKLNFVLTEGLKLDNKMAVCFTDSQSGSHLLKWFILCFELCHCETKLFCKEAFDGLGELTQNSLSRLISTLRISPELHSVVFIPDAKVNLAITGAICFLKVVVNDSQVVEVIQRPTDLQCSQLVLSPKGLGTALVTVHDIGIAPPLASSDVVQVAEIA</sequence>
<dbReference type="PANTHER" id="PTHR23019">
    <property type="entry name" value="NUCLEAR PORE MEMBRANE GLYCOPROTEIN GP210-RELATED"/>
    <property type="match status" value="1"/>
</dbReference>
<dbReference type="InterPro" id="IPR045197">
    <property type="entry name" value="NUP210-like"/>
</dbReference>